<name>L0HGN3_METFS</name>
<dbReference type="eggNOG" id="arCOG03312">
    <property type="taxonomic scope" value="Archaea"/>
</dbReference>
<feature type="domain" description="Peptidase C39-like" evidence="1">
    <location>
        <begin position="238"/>
        <end position="369"/>
    </location>
</feature>
<dbReference type="OrthoDB" id="117852at2157"/>
<reference evidence="3" key="1">
    <citation type="submission" date="2011-12" db="EMBL/GenBank/DDBJ databases">
        <title>Complete sequence of Methanoregula formicicum SMSP.</title>
        <authorList>
            <person name="Lucas S."/>
            <person name="Han J."/>
            <person name="Lapidus A."/>
            <person name="Cheng J.-F."/>
            <person name="Goodwin L."/>
            <person name="Pitluck S."/>
            <person name="Peters L."/>
            <person name="Ovchinnikova G."/>
            <person name="Teshima H."/>
            <person name="Detter J.C."/>
            <person name="Han C."/>
            <person name="Tapia R."/>
            <person name="Land M."/>
            <person name="Hauser L."/>
            <person name="Kyrpides N."/>
            <person name="Ivanova N."/>
            <person name="Pagani I."/>
            <person name="Imachi H."/>
            <person name="Tamaki H."/>
            <person name="Sekiguchi Y."/>
            <person name="Kamagata Y."/>
            <person name="Cadillo-Quiroz H."/>
            <person name="Zinder S."/>
            <person name="Liu W.-T."/>
            <person name="Woyke T."/>
        </authorList>
    </citation>
    <scope>NUCLEOTIDE SEQUENCE [LARGE SCALE GENOMIC DNA]</scope>
    <source>
        <strain evidence="3">DSM 22288 / NBRC 105244 / SMSP</strain>
    </source>
</reference>
<dbReference type="AlphaFoldDB" id="L0HGN3"/>
<keyword evidence="3" id="KW-1185">Reference proteome</keyword>
<dbReference type="HOGENOM" id="CLU_060686_1_0_2"/>
<protein>
    <recommendedName>
        <fullName evidence="1">Peptidase C39-like domain-containing protein</fullName>
    </recommendedName>
</protein>
<dbReference type="Gene3D" id="3.90.70.10">
    <property type="entry name" value="Cysteine proteinases"/>
    <property type="match status" value="1"/>
</dbReference>
<organism evidence="2 3">
    <name type="scientific">Methanoregula formicica (strain DSM 22288 / NBRC 105244 / SMSP)</name>
    <dbReference type="NCBI Taxonomy" id="593750"/>
    <lineage>
        <taxon>Archaea</taxon>
        <taxon>Methanobacteriati</taxon>
        <taxon>Methanobacteriota</taxon>
        <taxon>Stenosarchaea group</taxon>
        <taxon>Methanomicrobia</taxon>
        <taxon>Methanomicrobiales</taxon>
        <taxon>Methanoregulaceae</taxon>
        <taxon>Methanoregula</taxon>
    </lineage>
</organism>
<evidence type="ECO:0000313" key="2">
    <source>
        <dbReference type="EMBL" id="AGB02956.1"/>
    </source>
</evidence>
<dbReference type="GeneID" id="14308327"/>
<reference evidence="2 3" key="2">
    <citation type="journal article" date="2014" name="Genome Announc.">
        <title>Complete Genome Sequence of Methanoregula formicica SMSPT, a Mesophilic Hydrogenotrophic Methanogen Isolated from a Methanogenic Upflow Anaerobic Sludge Blanket Reactor.</title>
        <authorList>
            <person name="Yamamoto K."/>
            <person name="Tamaki H."/>
            <person name="Cadillo-Quiroz H."/>
            <person name="Imachi H."/>
            <person name="Kyrpides N."/>
            <person name="Woyke T."/>
            <person name="Goodwin L."/>
            <person name="Zinder S.H."/>
            <person name="Kamagata Y."/>
            <person name="Liu W.T."/>
        </authorList>
    </citation>
    <scope>NUCLEOTIDE SEQUENCE [LARGE SCALE GENOMIC DNA]</scope>
    <source>
        <strain evidence="3">DSM 22288 / NBRC 105244 / SMSP</strain>
    </source>
</reference>
<dbReference type="InterPro" id="IPR039564">
    <property type="entry name" value="Peptidase_C39-like"/>
</dbReference>
<accession>L0HGN3</accession>
<dbReference type="Pfam" id="PF13529">
    <property type="entry name" value="Peptidase_C39_2"/>
    <property type="match status" value="1"/>
</dbReference>
<gene>
    <name evidence="2" type="ordered locus">Metfor_1938</name>
</gene>
<sequence length="396" mass="42232" precursor="true">MLLGKFNILLLALLVAAMVMIPIVSAGDISSERIAIIQNNYITEKEAYGSAQYELAQFVSDGLLGEEFSGASVSPDPVSVYDINGLKLYYSFPLLNGKKKVGEVKIAASKVFGAPLISIGNGPQAIAMDELNKKAEQALKNAGYSPDKATTLLVCYAYPKVGLGVTVPAKSGAGTTLIIDAYDYSVIPASGQGSMYESISLDSMKSGVVSWEAQEQKATRQSLTVSPRGTVSKTLSGFTLYGQEGTNWCAFATAKMISAWYGVSKSQLQIAQTAGVNPDNGATETEITNGYYKKSPAQGGLGKSGSFIRIGSPSNLYDLIKSEIDGNRPVVINIGIKPGQSTNYHARACAGYSRDTSSGNIYFYLYDPWPVNSGALSWERWYGGSSPYVSSIFVKS</sequence>
<evidence type="ECO:0000259" key="1">
    <source>
        <dbReference type="Pfam" id="PF13529"/>
    </source>
</evidence>
<dbReference type="Proteomes" id="UP000010824">
    <property type="component" value="Chromosome"/>
</dbReference>
<dbReference type="InParanoid" id="L0HGN3"/>
<dbReference type="EMBL" id="CP003167">
    <property type="protein sequence ID" value="AGB02956.1"/>
    <property type="molecule type" value="Genomic_DNA"/>
</dbReference>
<dbReference type="RefSeq" id="WP_015285919.1">
    <property type="nucleotide sequence ID" value="NC_019943.1"/>
</dbReference>
<evidence type="ECO:0000313" key="3">
    <source>
        <dbReference type="Proteomes" id="UP000010824"/>
    </source>
</evidence>
<dbReference type="KEGG" id="mfo:Metfor_1938"/>
<proteinExistence type="predicted"/>